<dbReference type="PROSITE" id="PS51450">
    <property type="entry name" value="LRR"/>
    <property type="match status" value="2"/>
</dbReference>
<keyword evidence="3" id="KW-0677">Repeat</keyword>
<sequence>MTPEVLEERLAEARQSYKLNVGYAGLAQLPSGFAELVKKHNPHILELELSSNNLTAVPDELSEFAHLRTLRLKYNQLRKLPPVVAQLPALTVLELAGNQIGKLDPGIISAMVCLRELDLSGNQLLELPAAICRLPKLEALLESLPEEIGELPALVRLNVSTNALRTLPTSMGRLRKIQRIDAANNMLVRVPPSMGHLKTIKELNLRYNNLDERYKSKIEEGLSRLLSFLREEAERERLEEIERLKPIGTQLGPYTAYRHGHVTVYDPEHHQLVVFGGRTAERKRLDDV</sequence>
<comment type="subcellular location">
    <subcellularLocation>
        <location evidence="1">Cytoplasm</location>
        <location evidence="1">Cytoskeleton</location>
        <location evidence="1">Cilium axoneme</location>
    </subcellularLocation>
</comment>
<dbReference type="Pfam" id="PF13516">
    <property type="entry name" value="LRR_6"/>
    <property type="match status" value="1"/>
</dbReference>
<dbReference type="PANTHER" id="PTHR48051">
    <property type="match status" value="1"/>
</dbReference>
<evidence type="ECO:0000256" key="2">
    <source>
        <dbReference type="ARBA" id="ARBA00022614"/>
    </source>
</evidence>
<evidence type="ECO:0008006" key="6">
    <source>
        <dbReference type="Google" id="ProtNLM"/>
    </source>
</evidence>
<dbReference type="OrthoDB" id="10251809at2759"/>
<dbReference type="Pfam" id="PF13855">
    <property type="entry name" value="LRR_8"/>
    <property type="match status" value="1"/>
</dbReference>
<evidence type="ECO:0000256" key="1">
    <source>
        <dbReference type="ARBA" id="ARBA00004430"/>
    </source>
</evidence>
<name>A0A0D2M549_9CHLO</name>
<dbReference type="InterPro" id="IPR003591">
    <property type="entry name" value="Leu-rich_rpt_typical-subtyp"/>
</dbReference>
<dbReference type="InterPro" id="IPR032675">
    <property type="entry name" value="LRR_dom_sf"/>
</dbReference>
<organism evidence="4 5">
    <name type="scientific">Monoraphidium neglectum</name>
    <dbReference type="NCBI Taxonomy" id="145388"/>
    <lineage>
        <taxon>Eukaryota</taxon>
        <taxon>Viridiplantae</taxon>
        <taxon>Chlorophyta</taxon>
        <taxon>core chlorophytes</taxon>
        <taxon>Chlorophyceae</taxon>
        <taxon>CS clade</taxon>
        <taxon>Sphaeropleales</taxon>
        <taxon>Selenastraceae</taxon>
        <taxon>Monoraphidium</taxon>
    </lineage>
</organism>
<dbReference type="GeneID" id="25742235"/>
<evidence type="ECO:0000256" key="3">
    <source>
        <dbReference type="ARBA" id="ARBA00022737"/>
    </source>
</evidence>
<evidence type="ECO:0000313" key="4">
    <source>
        <dbReference type="EMBL" id="KIY98604.1"/>
    </source>
</evidence>
<evidence type="ECO:0000313" key="5">
    <source>
        <dbReference type="Proteomes" id="UP000054498"/>
    </source>
</evidence>
<dbReference type="InterPro" id="IPR050216">
    <property type="entry name" value="LRR_domain-containing"/>
</dbReference>
<dbReference type="Proteomes" id="UP000054498">
    <property type="component" value="Unassembled WGS sequence"/>
</dbReference>
<dbReference type="PANTHER" id="PTHR48051:SF1">
    <property type="entry name" value="RAS SUPPRESSOR PROTEIN 1"/>
    <property type="match status" value="1"/>
</dbReference>
<dbReference type="Gene3D" id="3.80.10.10">
    <property type="entry name" value="Ribonuclease Inhibitor"/>
    <property type="match status" value="1"/>
</dbReference>
<protein>
    <recommendedName>
        <fullName evidence="6">Leucine-rich repeat domain-containing protein</fullName>
    </recommendedName>
</protein>
<dbReference type="SMART" id="SM00369">
    <property type="entry name" value="LRR_TYP"/>
    <property type="match status" value="4"/>
</dbReference>
<reference evidence="4 5" key="1">
    <citation type="journal article" date="2013" name="BMC Genomics">
        <title>Reconstruction of the lipid metabolism for the microalga Monoraphidium neglectum from its genome sequence reveals characteristics suitable for biofuel production.</title>
        <authorList>
            <person name="Bogen C."/>
            <person name="Al-Dilaimi A."/>
            <person name="Albersmeier A."/>
            <person name="Wichmann J."/>
            <person name="Grundmann M."/>
            <person name="Rupp O."/>
            <person name="Lauersen K.J."/>
            <person name="Blifernez-Klassen O."/>
            <person name="Kalinowski J."/>
            <person name="Goesmann A."/>
            <person name="Mussgnug J.H."/>
            <person name="Kruse O."/>
        </authorList>
    </citation>
    <scope>NUCLEOTIDE SEQUENCE [LARGE SCALE GENOMIC DNA]</scope>
    <source>
        <strain evidence="4 5">SAG 48.87</strain>
    </source>
</reference>
<dbReference type="EMBL" id="KK102127">
    <property type="protein sequence ID" value="KIY98604.1"/>
    <property type="molecule type" value="Genomic_DNA"/>
</dbReference>
<dbReference type="GO" id="GO:0005930">
    <property type="term" value="C:axoneme"/>
    <property type="evidence" value="ECO:0007669"/>
    <property type="project" value="UniProtKB-SubCell"/>
</dbReference>
<accession>A0A0D2M549</accession>
<dbReference type="SMART" id="SM00364">
    <property type="entry name" value="LRR_BAC"/>
    <property type="match status" value="4"/>
</dbReference>
<dbReference type="STRING" id="145388.A0A0D2M549"/>
<dbReference type="AlphaFoldDB" id="A0A0D2M549"/>
<gene>
    <name evidence="4" type="ORF">MNEG_9360</name>
</gene>
<keyword evidence="2" id="KW-0433">Leucine-rich repeat</keyword>
<dbReference type="RefSeq" id="XP_013897624.1">
    <property type="nucleotide sequence ID" value="XM_014042170.1"/>
</dbReference>
<proteinExistence type="predicted"/>
<dbReference type="KEGG" id="mng:MNEG_9360"/>
<keyword evidence="5" id="KW-1185">Reference proteome</keyword>
<dbReference type="InterPro" id="IPR001611">
    <property type="entry name" value="Leu-rich_rpt"/>
</dbReference>
<dbReference type="SUPFAM" id="SSF52047">
    <property type="entry name" value="RNI-like"/>
    <property type="match status" value="1"/>
</dbReference>